<sequence>MPASLHLGRSSRMMLQNLVRRRSGGTLSGAVGSSPSNLPSSLLLHRMRATGTPPLAPLSSSGTSRKSESVFEMRNVVKVTTNSRMANREDTKAAVQTALEGREARRVDPILFKGIFPSSSWLVELSSREDAERLLQFKRIHAGGGWMKVEALKDDGAAGLELASQQGLDDRCIQLQHVPPNMGVDEVAYFFRDFQVNPKSIRQVGSIKPQASLSAWERKTGSARTGSSSFVMCFTTADEAQRAIRERQFERWGDRRIQLVPYK</sequence>
<evidence type="ECO:0000313" key="3">
    <source>
        <dbReference type="Proteomes" id="UP000019335"/>
    </source>
</evidence>
<evidence type="ECO:0000256" key="1">
    <source>
        <dbReference type="SAM" id="MobiDB-lite"/>
    </source>
</evidence>
<reference evidence="2 3" key="1">
    <citation type="journal article" date="2014" name="Mol. Plant">
        <title>Chromosome Scale Genome Assembly and Transcriptome Profiling of Nannochloropsis gaditana in Nitrogen Depletion.</title>
        <authorList>
            <person name="Corteggiani Carpinelli E."/>
            <person name="Telatin A."/>
            <person name="Vitulo N."/>
            <person name="Forcato C."/>
            <person name="D'Angelo M."/>
            <person name="Schiavon R."/>
            <person name="Vezzi A."/>
            <person name="Giacometti G.M."/>
            <person name="Morosinotto T."/>
            <person name="Valle G."/>
        </authorList>
    </citation>
    <scope>NUCLEOTIDE SEQUENCE [LARGE SCALE GENOMIC DNA]</scope>
    <source>
        <strain evidence="2 3">B-31</strain>
    </source>
</reference>
<feature type="region of interest" description="Disordered" evidence="1">
    <location>
        <begin position="50"/>
        <end position="69"/>
    </location>
</feature>
<dbReference type="OrthoDB" id="10283660at2759"/>
<organism evidence="2 3">
    <name type="scientific">Nannochloropsis gaditana</name>
    <dbReference type="NCBI Taxonomy" id="72520"/>
    <lineage>
        <taxon>Eukaryota</taxon>
        <taxon>Sar</taxon>
        <taxon>Stramenopiles</taxon>
        <taxon>Ochrophyta</taxon>
        <taxon>Eustigmatophyceae</taxon>
        <taxon>Eustigmatales</taxon>
        <taxon>Monodopsidaceae</taxon>
        <taxon>Nannochloropsis</taxon>
    </lineage>
</organism>
<dbReference type="Gene3D" id="3.30.70.330">
    <property type="match status" value="1"/>
</dbReference>
<evidence type="ECO:0000313" key="2">
    <source>
        <dbReference type="EMBL" id="EWM27514.1"/>
    </source>
</evidence>
<keyword evidence="3" id="KW-1185">Reference proteome</keyword>
<dbReference type="EMBL" id="AZIL01000431">
    <property type="protein sequence ID" value="EWM27514.1"/>
    <property type="molecule type" value="Genomic_DNA"/>
</dbReference>
<accession>W7U494</accession>
<dbReference type="AlphaFoldDB" id="W7U494"/>
<dbReference type="Proteomes" id="UP000019335">
    <property type="component" value="Chromosome 6"/>
</dbReference>
<gene>
    <name evidence="2" type="ORF">Naga_100101g6</name>
</gene>
<dbReference type="InterPro" id="IPR012677">
    <property type="entry name" value="Nucleotide-bd_a/b_plait_sf"/>
</dbReference>
<protein>
    <submittedName>
        <fullName evidence="2">Uncharacterized protein</fullName>
    </submittedName>
</protein>
<name>W7U494_9STRA</name>
<comment type="caution">
    <text evidence="2">The sequence shown here is derived from an EMBL/GenBank/DDBJ whole genome shotgun (WGS) entry which is preliminary data.</text>
</comment>
<proteinExistence type="predicted"/>